<organism evidence="1 2">
    <name type="scientific">Parasphingorhabdus flavimaris</name>
    <dbReference type="NCBI Taxonomy" id="266812"/>
    <lineage>
        <taxon>Bacteria</taxon>
        <taxon>Pseudomonadati</taxon>
        <taxon>Pseudomonadota</taxon>
        <taxon>Alphaproteobacteria</taxon>
        <taxon>Sphingomonadales</taxon>
        <taxon>Sphingomonadaceae</taxon>
        <taxon>Parasphingorhabdus</taxon>
    </lineage>
</organism>
<comment type="caution">
    <text evidence="1">The sequence shown here is derived from an EMBL/GenBank/DDBJ whole genome shotgun (WGS) entry which is preliminary data.</text>
</comment>
<name>A0ABX2N6L5_9SPHN</name>
<evidence type="ECO:0000313" key="2">
    <source>
        <dbReference type="Proteomes" id="UP000652427"/>
    </source>
</evidence>
<proteinExistence type="predicted"/>
<reference evidence="1 2" key="1">
    <citation type="submission" date="2020-06" db="EMBL/GenBank/DDBJ databases">
        <authorList>
            <person name="Kim S.-J."/>
            <person name="Park S.-J."/>
        </authorList>
    </citation>
    <scope>NUCLEOTIDE SEQUENCE [LARGE SCALE GENOMIC DNA]</scope>
    <source>
        <strain evidence="1 2">SW-151</strain>
    </source>
</reference>
<accession>A0ABX2N6L5</accession>
<dbReference type="Proteomes" id="UP000652427">
    <property type="component" value="Unassembled WGS sequence"/>
</dbReference>
<dbReference type="NCBIfam" id="TIGR04256">
    <property type="entry name" value="GxxExxY"/>
    <property type="match status" value="1"/>
</dbReference>
<keyword evidence="2" id="KW-1185">Reference proteome</keyword>
<dbReference type="EMBL" id="JABWMH010000005">
    <property type="protein sequence ID" value="NVD29277.1"/>
    <property type="molecule type" value="Genomic_DNA"/>
</dbReference>
<gene>
    <name evidence="1" type="ORF">HUO14_15365</name>
</gene>
<evidence type="ECO:0000313" key="1">
    <source>
        <dbReference type="EMBL" id="NVD29277.1"/>
    </source>
</evidence>
<sequence>MGQQIEYLATVAIDCGFRIHKELGPGLLEMVYERVLARSIERRGLKIDRQKPVEIRFDGLVIKDAFRYDLLVEDKLLIELKSSENMMPVHGKQLLTYLRLMHLPLGLLMNFGAPTFKLGLKRIVNNHHP</sequence>
<dbReference type="InterPro" id="IPR026350">
    <property type="entry name" value="GxxExxY"/>
</dbReference>
<protein>
    <submittedName>
        <fullName evidence="1">GxxExxY protein</fullName>
    </submittedName>
</protein>
<dbReference type="Pfam" id="PF13366">
    <property type="entry name" value="PDDEXK_3"/>
    <property type="match status" value="1"/>
</dbReference>